<evidence type="ECO:0000313" key="2">
    <source>
        <dbReference type="Proteomes" id="UP001162480"/>
    </source>
</evidence>
<dbReference type="EMBL" id="OX597825">
    <property type="protein sequence ID" value="CAI9731079.1"/>
    <property type="molecule type" value="Genomic_DNA"/>
</dbReference>
<name>A0AA36BBG9_OCTVU</name>
<reference evidence="1" key="1">
    <citation type="submission" date="2023-08" db="EMBL/GenBank/DDBJ databases">
        <authorList>
            <person name="Alioto T."/>
            <person name="Alioto T."/>
            <person name="Gomez Garrido J."/>
        </authorList>
    </citation>
    <scope>NUCLEOTIDE SEQUENCE</scope>
</reference>
<organism evidence="1 2">
    <name type="scientific">Octopus vulgaris</name>
    <name type="common">Common octopus</name>
    <dbReference type="NCBI Taxonomy" id="6645"/>
    <lineage>
        <taxon>Eukaryota</taxon>
        <taxon>Metazoa</taxon>
        <taxon>Spiralia</taxon>
        <taxon>Lophotrochozoa</taxon>
        <taxon>Mollusca</taxon>
        <taxon>Cephalopoda</taxon>
        <taxon>Coleoidea</taxon>
        <taxon>Octopodiformes</taxon>
        <taxon>Octopoda</taxon>
        <taxon>Incirrata</taxon>
        <taxon>Octopodidae</taxon>
        <taxon>Octopus</taxon>
    </lineage>
</organism>
<gene>
    <name evidence="1" type="ORF">OCTVUL_1B020020</name>
</gene>
<evidence type="ECO:0000313" key="1">
    <source>
        <dbReference type="EMBL" id="CAI9731079.1"/>
    </source>
</evidence>
<accession>A0AA36BBG9</accession>
<keyword evidence="2" id="KW-1185">Reference proteome</keyword>
<dbReference type="AlphaFoldDB" id="A0AA36BBG9"/>
<dbReference type="Proteomes" id="UP001162480">
    <property type="component" value="Chromosome 12"/>
</dbReference>
<proteinExistence type="predicted"/>
<protein>
    <submittedName>
        <fullName evidence="1">Uncharacterized protein</fullName>
    </submittedName>
</protein>
<sequence>MKENITFDHHTAINYHSYRVKGRNLECHFHKRNYQFSLPKVDHSVNNFLHVTQMSYPKQICIRHTNRRH</sequence>